<name>A0A9X0CX88_9CNID</name>
<dbReference type="Proteomes" id="UP001163046">
    <property type="component" value="Unassembled WGS sequence"/>
</dbReference>
<evidence type="ECO:0000313" key="1">
    <source>
        <dbReference type="EMBL" id="KAJ7377728.1"/>
    </source>
</evidence>
<gene>
    <name evidence="1" type="ORF">OS493_026863</name>
</gene>
<dbReference type="OrthoDB" id="5986118at2759"/>
<organism evidence="1 2">
    <name type="scientific">Desmophyllum pertusum</name>
    <dbReference type="NCBI Taxonomy" id="174260"/>
    <lineage>
        <taxon>Eukaryota</taxon>
        <taxon>Metazoa</taxon>
        <taxon>Cnidaria</taxon>
        <taxon>Anthozoa</taxon>
        <taxon>Hexacorallia</taxon>
        <taxon>Scleractinia</taxon>
        <taxon>Caryophylliina</taxon>
        <taxon>Caryophylliidae</taxon>
        <taxon>Desmophyllum</taxon>
    </lineage>
</organism>
<dbReference type="EMBL" id="MU826373">
    <property type="protein sequence ID" value="KAJ7377728.1"/>
    <property type="molecule type" value="Genomic_DNA"/>
</dbReference>
<proteinExistence type="predicted"/>
<reference evidence="1" key="1">
    <citation type="submission" date="2023-01" db="EMBL/GenBank/DDBJ databases">
        <title>Genome assembly of the deep-sea coral Lophelia pertusa.</title>
        <authorList>
            <person name="Herrera S."/>
            <person name="Cordes E."/>
        </authorList>
    </citation>
    <scope>NUCLEOTIDE SEQUENCE</scope>
    <source>
        <strain evidence="1">USNM1676648</strain>
        <tissue evidence="1">Polyp</tissue>
    </source>
</reference>
<protein>
    <submittedName>
        <fullName evidence="1">Uncharacterized protein</fullName>
    </submittedName>
</protein>
<keyword evidence="2" id="KW-1185">Reference proteome</keyword>
<comment type="caution">
    <text evidence="1">The sequence shown here is derived from an EMBL/GenBank/DDBJ whole genome shotgun (WGS) entry which is preliminary data.</text>
</comment>
<accession>A0A9X0CX88</accession>
<dbReference type="AlphaFoldDB" id="A0A9X0CX88"/>
<sequence length="145" mass="16364">MCESGDSEQSNDLPTDEDELIESRTVDTDEISLHVNNESTIDECDVTRTHDVYENLTGKLVTDQGCQTLYSKYELSAKVETMILKNEVSTTIKATKIVSTLSYENIVRDPGLTKHFIGLTPPQFEVMHDFLDDVCPLETINYHCV</sequence>
<evidence type="ECO:0000313" key="2">
    <source>
        <dbReference type="Proteomes" id="UP001163046"/>
    </source>
</evidence>